<dbReference type="Proteomes" id="UP000033664">
    <property type="component" value="Unassembled WGS sequence"/>
</dbReference>
<feature type="domain" description="Conserved virulence factor B first S1" evidence="2">
    <location>
        <begin position="4"/>
        <end position="62"/>
    </location>
</feature>
<dbReference type="eggNOG" id="COG2996">
    <property type="taxonomic scope" value="Bacteria"/>
</dbReference>
<organism evidence="4 5">
    <name type="scientific">Pseudoalteromonas ruthenica</name>
    <dbReference type="NCBI Taxonomy" id="151081"/>
    <lineage>
        <taxon>Bacteria</taxon>
        <taxon>Pseudomonadati</taxon>
        <taxon>Pseudomonadota</taxon>
        <taxon>Gammaproteobacteria</taxon>
        <taxon>Alteromonadales</taxon>
        <taxon>Pseudoalteromonadaceae</taxon>
        <taxon>Pseudoalteromonas</taxon>
    </lineage>
</organism>
<dbReference type="Gene3D" id="2.40.50.140">
    <property type="entry name" value="Nucleic acid-binding proteins"/>
    <property type="match status" value="1"/>
</dbReference>
<dbReference type="Pfam" id="PF17783">
    <property type="entry name" value="WHD_CvfB"/>
    <property type="match status" value="1"/>
</dbReference>
<dbReference type="PANTHER" id="PTHR37296:SF1">
    <property type="entry name" value="CONSERVED VIRULENCE FACTOR B"/>
    <property type="match status" value="1"/>
</dbReference>
<dbReference type="GeneID" id="58228801"/>
<comment type="caution">
    <text evidence="4">The sequence shown here is derived from an EMBL/GenBank/DDBJ whole genome shotgun (WGS) entry which is preliminary data.</text>
</comment>
<sequence>MSELGQWQTLFVEEVAGEGAYLRSTELGEVFLPASELPDDLQQGDSLGVFVYLDSMGHATATRKKPLAQVGDFAFLQVKQVNKTGAFLDWGLDKDLLVPFNEQKPRMREGNSYLVKLYLDNASKRICASSNLNKFVGHAKPRYQLNDAVDIMVAAKTDLGYKVIVDDSHWGLIFHNRVHRPLYVGQQLNAFVLQCREDDKLDIVLEKQGIAKLDPLKEQILQALKDGGGVLPLGDKSAPEAIKRQFGTSKANFKKAIGGLFKDQLIDIEATRITLKTRP</sequence>
<dbReference type="InterPro" id="IPR039566">
    <property type="entry name" value="CvfB_S1_st"/>
</dbReference>
<dbReference type="OrthoDB" id="9801597at2"/>
<evidence type="ECO:0000259" key="3">
    <source>
        <dbReference type="Pfam" id="PF17783"/>
    </source>
</evidence>
<dbReference type="Gene3D" id="1.10.10.10">
    <property type="entry name" value="Winged helix-like DNA-binding domain superfamily/Winged helix DNA-binding domain"/>
    <property type="match status" value="1"/>
</dbReference>
<dbReference type="PANTHER" id="PTHR37296">
    <property type="entry name" value="CONSERVED VIRULENCE FACTOR B"/>
    <property type="match status" value="1"/>
</dbReference>
<keyword evidence="5" id="KW-1185">Reference proteome</keyword>
<name>A0A0F4PWY7_9GAMM</name>
<evidence type="ECO:0000313" key="4">
    <source>
        <dbReference type="EMBL" id="KJY99917.1"/>
    </source>
</evidence>
<protein>
    <submittedName>
        <fullName evidence="4">GntR family transcriptional regulator</fullName>
    </submittedName>
</protein>
<accession>A0A0F4PWY7</accession>
<evidence type="ECO:0000259" key="2">
    <source>
        <dbReference type="Pfam" id="PF13509"/>
    </source>
</evidence>
<dbReference type="InterPro" id="IPR012340">
    <property type="entry name" value="NA-bd_OB-fold"/>
</dbReference>
<evidence type="ECO:0000256" key="1">
    <source>
        <dbReference type="PIRNR" id="PIRNR012524"/>
    </source>
</evidence>
<dbReference type="InterPro" id="IPR014464">
    <property type="entry name" value="CvfB_fam"/>
</dbReference>
<evidence type="ECO:0000313" key="5">
    <source>
        <dbReference type="Proteomes" id="UP000033664"/>
    </source>
</evidence>
<dbReference type="Pfam" id="PF13509">
    <property type="entry name" value="S1_2"/>
    <property type="match status" value="1"/>
</dbReference>
<comment type="similarity">
    <text evidence="1">Belongs to the CvfB family.</text>
</comment>
<proteinExistence type="inferred from homology"/>
<gene>
    <name evidence="4" type="ORF">TW72_09895</name>
</gene>
<dbReference type="RefSeq" id="WP_045978735.1">
    <property type="nucleotide sequence ID" value="NZ_JXXY01000004.1"/>
</dbReference>
<dbReference type="InterPro" id="IPR040764">
    <property type="entry name" value="CvfB_WH"/>
</dbReference>
<dbReference type="AlphaFoldDB" id="A0A0F4PWY7"/>
<dbReference type="EMBL" id="JXXZ01000007">
    <property type="protein sequence ID" value="KJY99917.1"/>
    <property type="molecule type" value="Genomic_DNA"/>
</dbReference>
<dbReference type="PATRIC" id="fig|151081.8.peg.1012"/>
<dbReference type="InterPro" id="IPR036388">
    <property type="entry name" value="WH-like_DNA-bd_sf"/>
</dbReference>
<feature type="domain" description="Conserved virulence factor B-like winged helix" evidence="3">
    <location>
        <begin position="218"/>
        <end position="275"/>
    </location>
</feature>
<dbReference type="PIRSF" id="PIRSF012524">
    <property type="entry name" value="YitL_S1"/>
    <property type="match status" value="1"/>
</dbReference>
<reference evidence="4 5" key="1">
    <citation type="journal article" date="2015" name="BMC Genomics">
        <title>Genome mining reveals unlocked bioactive potential of marine Gram-negative bacteria.</title>
        <authorList>
            <person name="Machado H."/>
            <person name="Sonnenschein E.C."/>
            <person name="Melchiorsen J."/>
            <person name="Gram L."/>
        </authorList>
    </citation>
    <scope>NUCLEOTIDE SEQUENCE [LARGE SCALE GENOMIC DNA]</scope>
    <source>
        <strain evidence="4 5">S3137</strain>
    </source>
</reference>